<evidence type="ECO:0000313" key="1">
    <source>
        <dbReference type="EMBL" id="MCW0524943.1"/>
    </source>
</evidence>
<reference evidence="1" key="1">
    <citation type="submission" date="2022-10" db="EMBL/GenBank/DDBJ databases">
        <title>Sifting through the core-genome to identify putative cross-protective antigens against Riemerella anatipestifer.</title>
        <authorList>
            <person name="Zheng X."/>
            <person name="Zhang W."/>
        </authorList>
    </citation>
    <scope>NUCLEOTIDE SEQUENCE</scope>
    <source>
        <strain evidence="1">ZWRA178</strain>
    </source>
</reference>
<organism evidence="1 2">
    <name type="scientific">Riemerella anatipestifer</name>
    <name type="common">Moraxella anatipestifer</name>
    <dbReference type="NCBI Taxonomy" id="34085"/>
    <lineage>
        <taxon>Bacteria</taxon>
        <taxon>Pseudomonadati</taxon>
        <taxon>Bacteroidota</taxon>
        <taxon>Flavobacteriia</taxon>
        <taxon>Flavobacteriales</taxon>
        <taxon>Weeksellaceae</taxon>
        <taxon>Riemerella</taxon>
    </lineage>
</organism>
<evidence type="ECO:0000313" key="2">
    <source>
        <dbReference type="Proteomes" id="UP001207440"/>
    </source>
</evidence>
<accession>A0AAP3ARA6</accession>
<dbReference type="RefSeq" id="WP_038693569.1">
    <property type="nucleotide sequence ID" value="NZ_CP029760.1"/>
</dbReference>
<dbReference type="EMBL" id="JAOZYT010000134">
    <property type="protein sequence ID" value="MCW0524943.1"/>
    <property type="molecule type" value="Genomic_DNA"/>
</dbReference>
<name>A0AAP3ARA6_RIEAN</name>
<dbReference type="Proteomes" id="UP001207440">
    <property type="component" value="Unassembled WGS sequence"/>
</dbReference>
<protein>
    <submittedName>
        <fullName evidence="1">Uncharacterized protein</fullName>
    </submittedName>
</protein>
<proteinExistence type="predicted"/>
<dbReference type="AlphaFoldDB" id="A0AAP3ARA6"/>
<sequence>MRNAVRAHINEKLEGQIGIISKTKPSTKQGILQTSVYLQSRDIQAVLMRISKMFLKLYDKKGVTVP</sequence>
<comment type="caution">
    <text evidence="1">The sequence shown here is derived from an EMBL/GenBank/DDBJ whole genome shotgun (WGS) entry which is preliminary data.</text>
</comment>
<gene>
    <name evidence="1" type="ORF">OKE68_11585</name>
</gene>